<keyword evidence="4" id="KW-0812">Transmembrane</keyword>
<reference evidence="12" key="1">
    <citation type="submission" date="2018-05" db="EMBL/GenBank/DDBJ databases">
        <authorList>
            <person name="Lanie J.A."/>
            <person name="Ng W.-L."/>
            <person name="Kazmierczak K.M."/>
            <person name="Andrzejewski T.M."/>
            <person name="Davidsen T.M."/>
            <person name="Wayne K.J."/>
            <person name="Tettelin H."/>
            <person name="Glass J.I."/>
            <person name="Rusch D."/>
            <person name="Podicherti R."/>
            <person name="Tsui H.-C.T."/>
            <person name="Winkler M.E."/>
        </authorList>
    </citation>
    <scope>NUCLEOTIDE SEQUENCE</scope>
</reference>
<evidence type="ECO:0000256" key="10">
    <source>
        <dbReference type="SAM" id="MobiDB-lite"/>
    </source>
</evidence>
<feature type="domain" description="TonB-dependent receptor plug" evidence="11">
    <location>
        <begin position="28"/>
        <end position="134"/>
    </location>
</feature>
<evidence type="ECO:0000259" key="11">
    <source>
        <dbReference type="Pfam" id="PF07715"/>
    </source>
</evidence>
<organism evidence="12">
    <name type="scientific">marine metagenome</name>
    <dbReference type="NCBI Taxonomy" id="408172"/>
    <lineage>
        <taxon>unclassified sequences</taxon>
        <taxon>metagenomes</taxon>
        <taxon>ecological metagenomes</taxon>
    </lineage>
</organism>
<keyword evidence="8" id="KW-0472">Membrane</keyword>
<keyword evidence="9" id="KW-0998">Cell outer membrane</keyword>
<name>A0A381WHV4_9ZZZZ</name>
<accession>A0A381WHV4</accession>
<evidence type="ECO:0000256" key="2">
    <source>
        <dbReference type="ARBA" id="ARBA00022448"/>
    </source>
</evidence>
<evidence type="ECO:0000256" key="5">
    <source>
        <dbReference type="ARBA" id="ARBA00023004"/>
    </source>
</evidence>
<sequence>YPGIQLLAQDGLTLEEIVVTATKREASIQDIAAQVQAISQETLADMGARNMEDFARFMPGLNVVAGVTDSTVVFRGAITGAGYIAASTSSVYLDELPLTTTGSQPNVRLVDIARVEALAGPQGTLYGSDAQAGTMRIVTNKPVMGERSTTVDTEVRGFSTEGDASFRTSLVFNTPLNDSTALRVSLFNDKDGGFIDNVLGHTADSAMPAFGGGKWPVNYGELDNSKSVEDNANFAKIKGGRAEIRWEINDKWATNLSAMHQETSQGSGNYYDEFRGDLNIVSFHDDWYESEWDAFALTVEGDLGFAQLVAAASYYERSGRGVWDITNYAHYWSKSYCSDSYYTSYYYPYYYTNPSSGLIGWYPVYCQGTEMDNDFFSSYQGTSDDDKFAAEIRLSSQGDTYDWIVGLYLEDATDHWTAPFAVPTTGGKQEWNTSTFESSYSAAAYRFQGYDVTGATSHWYSESGTEWDQKALFGEFTWHATEDIDVIIGARAFNRKNDQRYIVNHPGGIGVPGTPDTGDAEKAAYRAQQIALGKVGLDTTYPRTGEDKEVIPKVSVKYNISDSSMAYILYSEGKRPGGVNRSRGQPFYPNAYEPDLMENNEIGYKTSFAEGRGRFNMIGYRMTWTDYQLEQVDPSHTSCDAAGNPVGQGDPNADPGVSNPGVCGQPWQQIVANTGNAHINGLNFEIDYQMSEQFRFGMNYEWMEAQTDEDVTGVIESGLTLPVVPESKGAIWGDYTWETNLMGANLGVFRFQYSNQGSIWNNLDGGHPDESSNPRFRVPGYAIADIRLGLQSDDWEVSFFINNLTDERAAYTYGSGQFLWGMASSKDGVDHHRLSYVNRPREFGIRFTTSW</sequence>
<evidence type="ECO:0000256" key="9">
    <source>
        <dbReference type="ARBA" id="ARBA00023237"/>
    </source>
</evidence>
<gene>
    <name evidence="12" type="ORF">METZ01_LOCUS104735</name>
</gene>
<evidence type="ECO:0000256" key="3">
    <source>
        <dbReference type="ARBA" id="ARBA00022496"/>
    </source>
</evidence>
<dbReference type="PANTHER" id="PTHR32552:SF81">
    <property type="entry name" value="TONB-DEPENDENT OUTER MEMBRANE RECEPTOR"/>
    <property type="match status" value="1"/>
</dbReference>
<dbReference type="InterPro" id="IPR037066">
    <property type="entry name" value="Plug_dom_sf"/>
</dbReference>
<evidence type="ECO:0000256" key="4">
    <source>
        <dbReference type="ARBA" id="ARBA00022692"/>
    </source>
</evidence>
<evidence type="ECO:0000256" key="6">
    <source>
        <dbReference type="ARBA" id="ARBA00023065"/>
    </source>
</evidence>
<dbReference type="EMBL" id="UINC01011808">
    <property type="protein sequence ID" value="SVA51881.1"/>
    <property type="molecule type" value="Genomic_DNA"/>
</dbReference>
<dbReference type="GO" id="GO:0006826">
    <property type="term" value="P:iron ion transport"/>
    <property type="evidence" value="ECO:0007669"/>
    <property type="project" value="UniProtKB-KW"/>
</dbReference>
<evidence type="ECO:0000256" key="7">
    <source>
        <dbReference type="ARBA" id="ARBA00023077"/>
    </source>
</evidence>
<evidence type="ECO:0000256" key="1">
    <source>
        <dbReference type="ARBA" id="ARBA00004571"/>
    </source>
</evidence>
<dbReference type="Gene3D" id="2.170.130.10">
    <property type="entry name" value="TonB-dependent receptor, plug domain"/>
    <property type="match status" value="1"/>
</dbReference>
<protein>
    <recommendedName>
        <fullName evidence="11">TonB-dependent receptor plug domain-containing protein</fullName>
    </recommendedName>
</protein>
<dbReference type="PROSITE" id="PS52016">
    <property type="entry name" value="TONB_DEPENDENT_REC_3"/>
    <property type="match status" value="1"/>
</dbReference>
<comment type="subcellular location">
    <subcellularLocation>
        <location evidence="1">Cell outer membrane</location>
        <topology evidence="1">Multi-pass membrane protein</topology>
    </subcellularLocation>
</comment>
<keyword evidence="3" id="KW-0410">Iron transport</keyword>
<dbReference type="AlphaFoldDB" id="A0A381WHV4"/>
<keyword evidence="5" id="KW-0408">Iron</keyword>
<dbReference type="Pfam" id="PF07715">
    <property type="entry name" value="Plug"/>
    <property type="match status" value="1"/>
</dbReference>
<keyword evidence="6" id="KW-0406">Ion transport</keyword>
<feature type="non-terminal residue" evidence="12">
    <location>
        <position position="1"/>
    </location>
</feature>
<dbReference type="InterPro" id="IPR012910">
    <property type="entry name" value="Plug_dom"/>
</dbReference>
<dbReference type="InterPro" id="IPR039426">
    <property type="entry name" value="TonB-dep_rcpt-like"/>
</dbReference>
<dbReference type="SUPFAM" id="SSF56935">
    <property type="entry name" value="Porins"/>
    <property type="match status" value="1"/>
</dbReference>
<keyword evidence="2" id="KW-0813">Transport</keyword>
<feature type="region of interest" description="Disordered" evidence="10">
    <location>
        <begin position="635"/>
        <end position="654"/>
    </location>
</feature>
<proteinExistence type="predicted"/>
<evidence type="ECO:0000313" key="12">
    <source>
        <dbReference type="EMBL" id="SVA51881.1"/>
    </source>
</evidence>
<evidence type="ECO:0000256" key="8">
    <source>
        <dbReference type="ARBA" id="ARBA00023136"/>
    </source>
</evidence>
<dbReference type="PANTHER" id="PTHR32552">
    <property type="entry name" value="FERRICHROME IRON RECEPTOR-RELATED"/>
    <property type="match status" value="1"/>
</dbReference>
<keyword evidence="7" id="KW-0798">TonB box</keyword>
<dbReference type="InterPro" id="IPR036942">
    <property type="entry name" value="Beta-barrel_TonB_sf"/>
</dbReference>
<dbReference type="Gene3D" id="2.40.170.20">
    <property type="entry name" value="TonB-dependent receptor, beta-barrel domain"/>
    <property type="match status" value="1"/>
</dbReference>
<dbReference type="GO" id="GO:0009279">
    <property type="term" value="C:cell outer membrane"/>
    <property type="evidence" value="ECO:0007669"/>
    <property type="project" value="UniProtKB-SubCell"/>
</dbReference>